<organism evidence="6 7">
    <name type="scientific">Morus notabilis</name>
    <dbReference type="NCBI Taxonomy" id="981085"/>
    <lineage>
        <taxon>Eukaryota</taxon>
        <taxon>Viridiplantae</taxon>
        <taxon>Streptophyta</taxon>
        <taxon>Embryophyta</taxon>
        <taxon>Tracheophyta</taxon>
        <taxon>Spermatophyta</taxon>
        <taxon>Magnoliopsida</taxon>
        <taxon>eudicotyledons</taxon>
        <taxon>Gunneridae</taxon>
        <taxon>Pentapetalae</taxon>
        <taxon>rosids</taxon>
        <taxon>fabids</taxon>
        <taxon>Rosales</taxon>
        <taxon>Moraceae</taxon>
        <taxon>Moreae</taxon>
        <taxon>Morus</taxon>
    </lineage>
</organism>
<feature type="compositionally biased region" description="Basic and acidic residues" evidence="4">
    <location>
        <begin position="41"/>
        <end position="73"/>
    </location>
</feature>
<feature type="region of interest" description="Disordered" evidence="4">
    <location>
        <begin position="39"/>
        <end position="77"/>
    </location>
</feature>
<accession>W9RC53</accession>
<dbReference type="AlphaFoldDB" id="W9RC53"/>
<evidence type="ECO:0000256" key="2">
    <source>
        <dbReference type="PROSITE-ProRule" id="PRU00285"/>
    </source>
</evidence>
<evidence type="ECO:0000256" key="1">
    <source>
        <dbReference type="ARBA" id="ARBA00023016"/>
    </source>
</evidence>
<dbReference type="CDD" id="cd06464">
    <property type="entry name" value="ACD_sHsps-like"/>
    <property type="match status" value="1"/>
</dbReference>
<dbReference type="Proteomes" id="UP000030645">
    <property type="component" value="Unassembled WGS sequence"/>
</dbReference>
<evidence type="ECO:0000256" key="4">
    <source>
        <dbReference type="SAM" id="MobiDB-lite"/>
    </source>
</evidence>
<dbReference type="GO" id="GO:0009408">
    <property type="term" value="P:response to heat"/>
    <property type="evidence" value="ECO:0007669"/>
    <property type="project" value="InterPro"/>
</dbReference>
<dbReference type="PANTHER" id="PTHR46733:SF3">
    <property type="entry name" value="26.5 KDA HEAT SHOCK PROTEIN, MITOCHONDRIAL"/>
    <property type="match status" value="1"/>
</dbReference>
<dbReference type="Pfam" id="PF00011">
    <property type="entry name" value="HSP20"/>
    <property type="match status" value="1"/>
</dbReference>
<name>W9RC53_9ROSA</name>
<evidence type="ECO:0000256" key="3">
    <source>
        <dbReference type="RuleBase" id="RU003616"/>
    </source>
</evidence>
<dbReference type="InterPro" id="IPR008978">
    <property type="entry name" value="HSP20-like_chaperone"/>
</dbReference>
<keyword evidence="7" id="KW-1185">Reference proteome</keyword>
<evidence type="ECO:0000259" key="5">
    <source>
        <dbReference type="PROSITE" id="PS01031"/>
    </source>
</evidence>
<feature type="domain" description="SHSP" evidence="5">
    <location>
        <begin position="126"/>
        <end position="240"/>
    </location>
</feature>
<dbReference type="PROSITE" id="PS01031">
    <property type="entry name" value="SHSP"/>
    <property type="match status" value="1"/>
</dbReference>
<keyword evidence="1" id="KW-0346">Stress response</keyword>
<sequence>MALARLALRNSLHQRVLSPPSPAAASWLLSHGAAVSGGTEVETKRFMSTEGTDKVAGETSEGKEVAASEDQGKKSRSLFRRKPRNRGLWRRSHDREFIPTEIFGTQFCPSGLGNALIQATENVNRLFEKLNLSPWSLSGRVKEVEDHYKLRFDVPGLSKEDLKITVHDGILTINGEHKEEDGGEGSDDESRMYKYYYTSLVLPEDAKADEVKAELKHGVLNITIPRTEKPKKDVKEVQIH</sequence>
<dbReference type="eggNOG" id="KOG0710">
    <property type="taxonomic scope" value="Eukaryota"/>
</dbReference>
<evidence type="ECO:0000313" key="7">
    <source>
        <dbReference type="Proteomes" id="UP000030645"/>
    </source>
</evidence>
<dbReference type="Gene3D" id="2.60.40.790">
    <property type="match status" value="1"/>
</dbReference>
<gene>
    <name evidence="6" type="ORF">L484_025782</name>
</gene>
<dbReference type="InterPro" id="IPR044587">
    <property type="entry name" value="HSP21-like"/>
</dbReference>
<protein>
    <recommendedName>
        <fullName evidence="5">SHSP domain-containing protein</fullName>
    </recommendedName>
</protein>
<dbReference type="InterPro" id="IPR002068">
    <property type="entry name" value="A-crystallin/Hsp20_dom"/>
</dbReference>
<dbReference type="PANTHER" id="PTHR46733">
    <property type="entry name" value="26.5 KDA HEAT SHOCK PROTEIN, MITOCHONDRIAL"/>
    <property type="match status" value="1"/>
</dbReference>
<dbReference type="EMBL" id="KE344562">
    <property type="protein sequence ID" value="EXB67300.1"/>
    <property type="molecule type" value="Genomic_DNA"/>
</dbReference>
<dbReference type="SUPFAM" id="SSF49764">
    <property type="entry name" value="HSP20-like chaperones"/>
    <property type="match status" value="1"/>
</dbReference>
<reference evidence="7" key="1">
    <citation type="submission" date="2013-01" db="EMBL/GenBank/DDBJ databases">
        <title>Draft Genome Sequence of a Mulberry Tree, Morus notabilis C.K. Schneid.</title>
        <authorList>
            <person name="He N."/>
            <person name="Zhao S."/>
        </authorList>
    </citation>
    <scope>NUCLEOTIDE SEQUENCE</scope>
</reference>
<dbReference type="STRING" id="981085.W9RC53"/>
<proteinExistence type="inferred from homology"/>
<comment type="similarity">
    <text evidence="2 3">Belongs to the small heat shock protein (HSP20) family.</text>
</comment>
<evidence type="ECO:0000313" key="6">
    <source>
        <dbReference type="EMBL" id="EXB67300.1"/>
    </source>
</evidence>